<reference evidence="1" key="1">
    <citation type="submission" date="2016-05" db="EMBL/GenBank/DDBJ databases">
        <authorList>
            <person name="Lavstsen T."/>
            <person name="Jespersen J.S."/>
        </authorList>
    </citation>
    <scope>NUCLEOTIDE SEQUENCE</scope>
    <source>
        <tissue evidence="1">Brain</tissue>
    </source>
</reference>
<reference evidence="1" key="2">
    <citation type="submission" date="2016-06" db="EMBL/GenBank/DDBJ databases">
        <title>The genome of a short-lived fish provides insights into sex chromosome evolution and the genetic control of aging.</title>
        <authorList>
            <person name="Reichwald K."/>
            <person name="Felder M."/>
            <person name="Petzold A."/>
            <person name="Koch P."/>
            <person name="Groth M."/>
            <person name="Platzer M."/>
        </authorList>
    </citation>
    <scope>NUCLEOTIDE SEQUENCE</scope>
    <source>
        <tissue evidence="1">Brain</tissue>
    </source>
</reference>
<gene>
    <name evidence="1" type="primary">Nfu_g_1_025583</name>
</gene>
<dbReference type="AlphaFoldDB" id="A0A1A8K0I8"/>
<accession>A0A1A8K0I8</accession>
<sequence>TIAMLNLLTIYRSSTESLLTYCITVWCGNCTMADRERLQRE</sequence>
<protein>
    <submittedName>
        <fullName evidence="1">Uncharacterized protein</fullName>
    </submittedName>
</protein>
<name>A0A1A8K0I8_NOTKU</name>
<feature type="non-terminal residue" evidence="1">
    <location>
        <position position="1"/>
    </location>
</feature>
<proteinExistence type="predicted"/>
<dbReference type="EMBL" id="HAEE01005129">
    <property type="protein sequence ID" value="SBR25149.1"/>
    <property type="molecule type" value="Transcribed_RNA"/>
</dbReference>
<evidence type="ECO:0000313" key="1">
    <source>
        <dbReference type="EMBL" id="SBR25149.1"/>
    </source>
</evidence>
<organism evidence="1">
    <name type="scientific">Nothobranchius kuhntae</name>
    <name type="common">Beira killifish</name>
    <dbReference type="NCBI Taxonomy" id="321403"/>
    <lineage>
        <taxon>Eukaryota</taxon>
        <taxon>Metazoa</taxon>
        <taxon>Chordata</taxon>
        <taxon>Craniata</taxon>
        <taxon>Vertebrata</taxon>
        <taxon>Euteleostomi</taxon>
        <taxon>Actinopterygii</taxon>
        <taxon>Neopterygii</taxon>
        <taxon>Teleostei</taxon>
        <taxon>Neoteleostei</taxon>
        <taxon>Acanthomorphata</taxon>
        <taxon>Ovalentaria</taxon>
        <taxon>Atherinomorphae</taxon>
        <taxon>Cyprinodontiformes</taxon>
        <taxon>Nothobranchiidae</taxon>
        <taxon>Nothobranchius</taxon>
    </lineage>
</organism>
<feature type="non-terminal residue" evidence="1">
    <location>
        <position position="41"/>
    </location>
</feature>